<comment type="subcellular location">
    <subcellularLocation>
        <location evidence="1">Nucleus</location>
        <location evidence="1">Nucleolus</location>
    </subcellularLocation>
</comment>
<evidence type="ECO:0000259" key="7">
    <source>
        <dbReference type="PROSITE" id="PS51710"/>
    </source>
</evidence>
<dbReference type="SUPFAM" id="SSF82051">
    <property type="entry name" value="Obg GTP-binding protein N-terminal domain"/>
    <property type="match status" value="1"/>
</dbReference>
<dbReference type="STRING" id="1965070.A0A443QS64"/>
<keyword evidence="3" id="KW-0690">Ribosome biogenesis</keyword>
<dbReference type="GO" id="GO:0000287">
    <property type="term" value="F:magnesium ion binding"/>
    <property type="evidence" value="ECO:0007669"/>
    <property type="project" value="InterPro"/>
</dbReference>
<dbReference type="PANTHER" id="PTHR11702">
    <property type="entry name" value="DEVELOPMENTALLY REGULATED GTP-BINDING PROTEIN-RELATED"/>
    <property type="match status" value="1"/>
</dbReference>
<dbReference type="PRINTS" id="PR00326">
    <property type="entry name" value="GTP1OBG"/>
</dbReference>
<dbReference type="PROSITE" id="PS51883">
    <property type="entry name" value="OBG"/>
    <property type="match status" value="1"/>
</dbReference>
<evidence type="ECO:0000256" key="1">
    <source>
        <dbReference type="ARBA" id="ARBA00004604"/>
    </source>
</evidence>
<dbReference type="Proteomes" id="UP000285301">
    <property type="component" value="Unassembled WGS sequence"/>
</dbReference>
<evidence type="ECO:0000256" key="5">
    <source>
        <dbReference type="ARBA" id="ARBA00023134"/>
    </source>
</evidence>
<evidence type="ECO:0000256" key="6">
    <source>
        <dbReference type="ARBA" id="ARBA00023242"/>
    </source>
</evidence>
<dbReference type="InterPro" id="IPR006169">
    <property type="entry name" value="GTP1_OBG_dom"/>
</dbReference>
<keyword evidence="6" id="KW-0539">Nucleus</keyword>
<dbReference type="InterPro" id="IPR006073">
    <property type="entry name" value="GTP-bd"/>
</dbReference>
<sequence length="293" mass="32265">MIEEWFIDQLRITVSGGEGGNGLPRYGGIGGKGGDVIVESRSKIENLKSILNRHPSKRVKASAGECSKRFRLLGKPGEDIVIECPVGVTVTTDDGSVLSELNNDRDRVIVALGGRGGDSCNQFMAQKGQRRTIILDLKLLADVGLIGFPNAGKSTLLKALSRASPKIASYPFTTIHPNLGIMEFKDFRKISVADLPGLIEGAHVNVGLGHKFLKHILRTKLLLFVIDINGFQYRPDVPLRTAFDTLILLNKELELYDETLVDKPALLTVSKMDSEQSDIKYHEFLEKLKKISE</sequence>
<evidence type="ECO:0000256" key="3">
    <source>
        <dbReference type="ARBA" id="ARBA00022517"/>
    </source>
</evidence>
<accession>A0A443QS64</accession>
<dbReference type="PANTHER" id="PTHR11702:SF43">
    <property type="entry name" value="GTP-BINDING PROTEIN 10"/>
    <property type="match status" value="1"/>
</dbReference>
<dbReference type="GO" id="GO:0042254">
    <property type="term" value="P:ribosome biogenesis"/>
    <property type="evidence" value="ECO:0007669"/>
    <property type="project" value="UniProtKB-UniRule"/>
</dbReference>
<proteinExistence type="inferred from homology"/>
<organism evidence="9 10">
    <name type="scientific">Dinothrombium tinctorium</name>
    <dbReference type="NCBI Taxonomy" id="1965070"/>
    <lineage>
        <taxon>Eukaryota</taxon>
        <taxon>Metazoa</taxon>
        <taxon>Ecdysozoa</taxon>
        <taxon>Arthropoda</taxon>
        <taxon>Chelicerata</taxon>
        <taxon>Arachnida</taxon>
        <taxon>Acari</taxon>
        <taxon>Acariformes</taxon>
        <taxon>Trombidiformes</taxon>
        <taxon>Prostigmata</taxon>
        <taxon>Anystina</taxon>
        <taxon>Parasitengona</taxon>
        <taxon>Trombidioidea</taxon>
        <taxon>Trombidiidae</taxon>
        <taxon>Dinothrombium</taxon>
    </lineage>
</organism>
<keyword evidence="10" id="KW-1185">Reference proteome</keyword>
<dbReference type="GO" id="GO:0003924">
    <property type="term" value="F:GTPase activity"/>
    <property type="evidence" value="ECO:0007669"/>
    <property type="project" value="InterPro"/>
</dbReference>
<reference evidence="9 10" key="1">
    <citation type="journal article" date="2018" name="Gigascience">
        <title>Genomes of trombidid mites reveal novel predicted allergens and laterally-transferred genes associated with secondary metabolism.</title>
        <authorList>
            <person name="Dong X."/>
            <person name="Chaisiri K."/>
            <person name="Xia D."/>
            <person name="Armstrong S.D."/>
            <person name="Fang Y."/>
            <person name="Donnelly M.J."/>
            <person name="Kadowaki T."/>
            <person name="McGarry J.W."/>
            <person name="Darby A.C."/>
            <person name="Makepeace B.L."/>
        </authorList>
    </citation>
    <scope>NUCLEOTIDE SEQUENCE [LARGE SCALE GENOMIC DNA]</scope>
    <source>
        <strain evidence="9">UoL-WK</strain>
    </source>
</reference>
<dbReference type="OrthoDB" id="347018at2759"/>
<dbReference type="Gene3D" id="2.70.210.12">
    <property type="entry name" value="GTP1/OBG domain"/>
    <property type="match status" value="1"/>
</dbReference>
<keyword evidence="4" id="KW-0547">Nucleotide-binding</keyword>
<protein>
    <submittedName>
        <fullName evidence="9">GTP-binding protein 10-like protein</fullName>
    </submittedName>
</protein>
<feature type="domain" description="OBG-type G" evidence="7">
    <location>
        <begin position="141"/>
        <end position="293"/>
    </location>
</feature>
<dbReference type="InterPro" id="IPR045086">
    <property type="entry name" value="OBG_GTPase"/>
</dbReference>
<dbReference type="GO" id="GO:0005525">
    <property type="term" value="F:GTP binding"/>
    <property type="evidence" value="ECO:0007669"/>
    <property type="project" value="UniProtKB-KW"/>
</dbReference>
<keyword evidence="5" id="KW-0342">GTP-binding</keyword>
<gene>
    <name evidence="9" type="ORF">B4U79_09475</name>
</gene>
<dbReference type="EMBL" id="NCKU01004506">
    <property type="protein sequence ID" value="RWS05852.1"/>
    <property type="molecule type" value="Genomic_DNA"/>
</dbReference>
<evidence type="ECO:0000259" key="8">
    <source>
        <dbReference type="PROSITE" id="PS51883"/>
    </source>
</evidence>
<evidence type="ECO:0000313" key="10">
    <source>
        <dbReference type="Proteomes" id="UP000285301"/>
    </source>
</evidence>
<dbReference type="GO" id="GO:0005730">
    <property type="term" value="C:nucleolus"/>
    <property type="evidence" value="ECO:0007669"/>
    <property type="project" value="UniProtKB-SubCell"/>
</dbReference>
<dbReference type="InterPro" id="IPR036726">
    <property type="entry name" value="GTP1_OBG_dom_sf"/>
</dbReference>
<dbReference type="SUPFAM" id="SSF52540">
    <property type="entry name" value="P-loop containing nucleoside triphosphate hydrolases"/>
    <property type="match status" value="1"/>
</dbReference>
<dbReference type="AlphaFoldDB" id="A0A443QS64"/>
<dbReference type="Pfam" id="PF01018">
    <property type="entry name" value="GTP1_OBG"/>
    <property type="match status" value="1"/>
</dbReference>
<feature type="domain" description="Obg" evidence="8">
    <location>
        <begin position="4"/>
        <end position="140"/>
    </location>
</feature>
<evidence type="ECO:0000256" key="2">
    <source>
        <dbReference type="ARBA" id="ARBA00007699"/>
    </source>
</evidence>
<comment type="similarity">
    <text evidence="2">Belongs to the TRAFAC class OBG-HflX-like GTPase superfamily. OBG GTPase family.</text>
</comment>
<dbReference type="PIRSF" id="PIRSF002401">
    <property type="entry name" value="GTP_bd_Obg/CgtA"/>
    <property type="match status" value="1"/>
</dbReference>
<dbReference type="PROSITE" id="PS51710">
    <property type="entry name" value="G_OBG"/>
    <property type="match status" value="1"/>
</dbReference>
<dbReference type="CDD" id="cd01898">
    <property type="entry name" value="Obg"/>
    <property type="match status" value="1"/>
</dbReference>
<evidence type="ECO:0000313" key="9">
    <source>
        <dbReference type="EMBL" id="RWS05852.1"/>
    </source>
</evidence>
<dbReference type="InterPro" id="IPR027417">
    <property type="entry name" value="P-loop_NTPase"/>
</dbReference>
<name>A0A443QS64_9ACAR</name>
<evidence type="ECO:0000256" key="4">
    <source>
        <dbReference type="ARBA" id="ARBA00022741"/>
    </source>
</evidence>
<dbReference type="GO" id="GO:0005739">
    <property type="term" value="C:mitochondrion"/>
    <property type="evidence" value="ECO:0007669"/>
    <property type="project" value="TreeGrafter"/>
</dbReference>
<dbReference type="InterPro" id="IPR031167">
    <property type="entry name" value="G_OBG"/>
</dbReference>
<dbReference type="Gene3D" id="3.40.50.300">
    <property type="entry name" value="P-loop containing nucleotide triphosphate hydrolases"/>
    <property type="match status" value="1"/>
</dbReference>
<feature type="non-terminal residue" evidence="9">
    <location>
        <position position="293"/>
    </location>
</feature>
<dbReference type="InterPro" id="IPR014100">
    <property type="entry name" value="GTP-bd_Obg/CgtA"/>
</dbReference>
<dbReference type="Pfam" id="PF01926">
    <property type="entry name" value="MMR_HSR1"/>
    <property type="match status" value="1"/>
</dbReference>
<comment type="caution">
    <text evidence="9">The sequence shown here is derived from an EMBL/GenBank/DDBJ whole genome shotgun (WGS) entry which is preliminary data.</text>
</comment>